<protein>
    <submittedName>
        <fullName evidence="1">Uncharacterized protein</fullName>
    </submittedName>
</protein>
<accession>A0A1J9PSB0</accession>
<comment type="caution">
    <text evidence="1">The sequence shown here is derived from an EMBL/GenBank/DDBJ whole genome shotgun (WGS) entry which is preliminary data.</text>
</comment>
<sequence>MSTETNPDNSNFNNEWIISHTEETTGFIGIQGAFQHTKDRTAKRSSIPQRVKRLSRLRKNKRQGKTPAAAGAKNNQNHLILSRVREILEDIDPHLCHPEPASWNSAGDATVPLWT</sequence>
<name>A0A1J9PSB0_9EURO</name>
<dbReference type="EMBL" id="LGRN01000025">
    <property type="protein sequence ID" value="OJD18802.1"/>
    <property type="molecule type" value="Genomic_DNA"/>
</dbReference>
<dbReference type="AlphaFoldDB" id="A0A1J9PSB0"/>
<dbReference type="VEuPathDB" id="FungiDB:AJ78_01209"/>
<proteinExistence type="predicted"/>
<gene>
    <name evidence="1" type="ORF">AJ78_01209</name>
</gene>
<dbReference type="Proteomes" id="UP000182235">
    <property type="component" value="Unassembled WGS sequence"/>
</dbReference>
<keyword evidence="2" id="KW-1185">Reference proteome</keyword>
<evidence type="ECO:0000313" key="1">
    <source>
        <dbReference type="EMBL" id="OJD18802.1"/>
    </source>
</evidence>
<organism evidence="1 2">
    <name type="scientific">Emergomyces pasteurianus Ep9510</name>
    <dbReference type="NCBI Taxonomy" id="1447872"/>
    <lineage>
        <taxon>Eukaryota</taxon>
        <taxon>Fungi</taxon>
        <taxon>Dikarya</taxon>
        <taxon>Ascomycota</taxon>
        <taxon>Pezizomycotina</taxon>
        <taxon>Eurotiomycetes</taxon>
        <taxon>Eurotiomycetidae</taxon>
        <taxon>Onygenales</taxon>
        <taxon>Ajellomycetaceae</taxon>
        <taxon>Emergomyces</taxon>
    </lineage>
</organism>
<evidence type="ECO:0000313" key="2">
    <source>
        <dbReference type="Proteomes" id="UP000182235"/>
    </source>
</evidence>
<reference evidence="1 2" key="1">
    <citation type="submission" date="2015-07" db="EMBL/GenBank/DDBJ databases">
        <title>Emmonsia species relationships and genome sequence.</title>
        <authorList>
            <consortium name="The Broad Institute Genomics Platform"/>
            <person name="Cuomo C.A."/>
            <person name="Munoz J.F."/>
            <person name="Imamovic A."/>
            <person name="Priest M.E."/>
            <person name="Young S."/>
            <person name="Clay O.K."/>
            <person name="McEwen J.G."/>
        </authorList>
    </citation>
    <scope>NUCLEOTIDE SEQUENCE [LARGE SCALE GENOMIC DNA]</scope>
    <source>
        <strain evidence="1 2">UAMH 9510</strain>
    </source>
</reference>